<dbReference type="AlphaFoldDB" id="A0A5A8C1A2"/>
<keyword evidence="6" id="KW-1185">Reference proteome</keyword>
<evidence type="ECO:0000256" key="1">
    <source>
        <dbReference type="SAM" id="MobiDB-lite"/>
    </source>
</evidence>
<name>A0A5A8C1A2_CAFRO</name>
<gene>
    <name evidence="4" type="ORF">FNF27_08002</name>
    <name evidence="3" type="ORF">FNF29_07987</name>
</gene>
<dbReference type="PROSITE" id="PS50127">
    <property type="entry name" value="UBC_2"/>
    <property type="match status" value="1"/>
</dbReference>
<dbReference type="Proteomes" id="UP000323011">
    <property type="component" value="Unassembled WGS sequence"/>
</dbReference>
<accession>A0A5A8C1A2</accession>
<comment type="caution">
    <text evidence="3">The sequence shown here is derived from an EMBL/GenBank/DDBJ whole genome shotgun (WGS) entry which is preliminary data.</text>
</comment>
<dbReference type="InterPro" id="IPR000608">
    <property type="entry name" value="UBC"/>
</dbReference>
<feature type="region of interest" description="Disordered" evidence="1">
    <location>
        <begin position="1"/>
        <end position="30"/>
    </location>
</feature>
<protein>
    <recommendedName>
        <fullName evidence="2">UBC core domain-containing protein</fullName>
    </recommendedName>
</protein>
<dbReference type="SMART" id="SM00212">
    <property type="entry name" value="UBCc"/>
    <property type="match status" value="1"/>
</dbReference>
<feature type="domain" description="UBC core" evidence="2">
    <location>
        <begin position="14"/>
        <end position="177"/>
    </location>
</feature>
<dbReference type="InterPro" id="IPR050113">
    <property type="entry name" value="Ub_conjugating_enzyme"/>
</dbReference>
<proteinExistence type="predicted"/>
<evidence type="ECO:0000259" key="2">
    <source>
        <dbReference type="PROSITE" id="PS50127"/>
    </source>
</evidence>
<dbReference type="Gene3D" id="3.10.110.10">
    <property type="entry name" value="Ubiquitin Conjugating Enzyme"/>
    <property type="match status" value="1"/>
</dbReference>
<organism evidence="3 6">
    <name type="scientific">Cafeteria roenbergensis</name>
    <name type="common">Marine flagellate</name>
    <dbReference type="NCBI Taxonomy" id="33653"/>
    <lineage>
        <taxon>Eukaryota</taxon>
        <taxon>Sar</taxon>
        <taxon>Stramenopiles</taxon>
        <taxon>Bigyra</taxon>
        <taxon>Opalozoa</taxon>
        <taxon>Bicosoecida</taxon>
        <taxon>Cafeteriaceae</taxon>
        <taxon>Cafeteria</taxon>
    </lineage>
</organism>
<dbReference type="Proteomes" id="UP000322899">
    <property type="component" value="Unassembled WGS sequence"/>
</dbReference>
<dbReference type="EMBL" id="VLTO01000116">
    <property type="protein sequence ID" value="KAA0163024.1"/>
    <property type="molecule type" value="Genomic_DNA"/>
</dbReference>
<dbReference type="Pfam" id="PF00179">
    <property type="entry name" value="UQ_con"/>
    <property type="match status" value="1"/>
</dbReference>
<evidence type="ECO:0000313" key="3">
    <source>
        <dbReference type="EMBL" id="KAA0146515.1"/>
    </source>
</evidence>
<dbReference type="PANTHER" id="PTHR24067">
    <property type="entry name" value="UBIQUITIN-CONJUGATING ENZYME E2"/>
    <property type="match status" value="1"/>
</dbReference>
<evidence type="ECO:0000313" key="4">
    <source>
        <dbReference type="EMBL" id="KAA0163024.1"/>
    </source>
</evidence>
<dbReference type="OrthoDB" id="10269256at2759"/>
<dbReference type="InterPro" id="IPR016135">
    <property type="entry name" value="UBQ-conjugating_enzyme/RWD"/>
</dbReference>
<reference evidence="5 6" key="1">
    <citation type="submission" date="2019-07" db="EMBL/GenBank/DDBJ databases">
        <title>Genomes of Cafeteria roenbergensis.</title>
        <authorList>
            <person name="Fischer M.G."/>
            <person name="Hackl T."/>
            <person name="Roman M."/>
        </authorList>
    </citation>
    <scope>NUCLEOTIDE SEQUENCE [LARGE SCALE GENOMIC DNA]</scope>
    <source>
        <strain evidence="3 6">BVI</strain>
        <strain evidence="4 5">E4-10P</strain>
    </source>
</reference>
<evidence type="ECO:0000313" key="5">
    <source>
        <dbReference type="Proteomes" id="UP000322899"/>
    </source>
</evidence>
<sequence length="177" mass="18835">MAAATSGTGFDRAGALRRQANEPKQWSKPAFASATGGCTVELGTNAAGEPDVLQPTLLVPGAETYSIGGDVRPSPWAGRSFRVKVQLHESYPFKGPETGDIVFVDVPFHPNVMPDGSLCCDGLDWKPVKGLKHIAQFVQEALSQPSKDHFINADAGKLLGEDLAAFETKARTGDKRA</sequence>
<dbReference type="SUPFAM" id="SSF54495">
    <property type="entry name" value="UBC-like"/>
    <property type="match status" value="1"/>
</dbReference>
<dbReference type="EMBL" id="VLTN01000084">
    <property type="protein sequence ID" value="KAA0146515.1"/>
    <property type="molecule type" value="Genomic_DNA"/>
</dbReference>
<evidence type="ECO:0000313" key="6">
    <source>
        <dbReference type="Proteomes" id="UP000323011"/>
    </source>
</evidence>